<protein>
    <recommendedName>
        <fullName evidence="3">(4Fe-4S)-binding protein</fullName>
    </recommendedName>
</protein>
<keyword evidence="2" id="KW-1185">Reference proteome</keyword>
<gene>
    <name evidence="1" type="ORF">DGMP_02390</name>
</gene>
<dbReference type="EMBL" id="AP024086">
    <property type="protein sequence ID" value="BCL59546.1"/>
    <property type="molecule type" value="Genomic_DNA"/>
</dbReference>
<evidence type="ECO:0000313" key="1">
    <source>
        <dbReference type="EMBL" id="BCL59546.1"/>
    </source>
</evidence>
<name>A0A8D5FQG6_9BACT</name>
<accession>A0A8D5FQG6</accession>
<dbReference type="AlphaFoldDB" id="A0A8D5FQG6"/>
<sequence>MEAVRTLGIPCGLVINRADIGNNGVREYAARENIPILMEIPFERKIAESYSNGRLIIDVMPEWKEKFRQLYNQMELLARS</sequence>
<dbReference type="Proteomes" id="UP000826725">
    <property type="component" value="Chromosome"/>
</dbReference>
<evidence type="ECO:0008006" key="3">
    <source>
        <dbReference type="Google" id="ProtNLM"/>
    </source>
</evidence>
<dbReference type="KEGG" id="dbk:DGMP_02390"/>
<dbReference type="PANTHER" id="PTHR43063:SF1">
    <property type="entry name" value="4FE-4S CLUSTER CONTAINING PARA FAMILY ATPASE PROTEIN"/>
    <property type="match status" value="1"/>
</dbReference>
<evidence type="ECO:0000313" key="2">
    <source>
        <dbReference type="Proteomes" id="UP000826725"/>
    </source>
</evidence>
<reference evidence="1" key="1">
    <citation type="submission" date="2020-09" db="EMBL/GenBank/DDBJ databases">
        <title>Desulfogranum mesoprofundum gen. nov., sp. nov., a novel mesophilic, sulfate-reducing chemolithoautotroph isolated from a deep-sea hydrothermal vent chimney in the Suiyo Seamount.</title>
        <authorList>
            <person name="Hashimoto Y."/>
            <person name="Nakagawa S."/>
        </authorList>
    </citation>
    <scope>NUCLEOTIDE SEQUENCE</scope>
    <source>
        <strain evidence="1">KT2</strain>
    </source>
</reference>
<proteinExistence type="predicted"/>
<organism evidence="1 2">
    <name type="scientific">Desulfomarina profundi</name>
    <dbReference type="NCBI Taxonomy" id="2772557"/>
    <lineage>
        <taxon>Bacteria</taxon>
        <taxon>Pseudomonadati</taxon>
        <taxon>Thermodesulfobacteriota</taxon>
        <taxon>Desulfobulbia</taxon>
        <taxon>Desulfobulbales</taxon>
        <taxon>Desulfobulbaceae</taxon>
        <taxon>Desulfomarina</taxon>
    </lineage>
</organism>
<dbReference type="PANTHER" id="PTHR43063">
    <property type="entry name" value="4FE-4S CLUSTER CONTAINING PARA FAMILY ATPASE PROTEIN"/>
    <property type="match status" value="1"/>
</dbReference>